<comment type="subcellular location">
    <subcellularLocation>
        <location evidence="1">Membrane</location>
        <topology evidence="1">Multi-pass membrane protein</topology>
    </subcellularLocation>
</comment>
<feature type="transmembrane region" description="Helical" evidence="8">
    <location>
        <begin position="234"/>
        <end position="256"/>
    </location>
</feature>
<evidence type="ECO:0000313" key="12">
    <source>
        <dbReference type="Proteomes" id="UP001595821"/>
    </source>
</evidence>
<dbReference type="InterPro" id="IPR006015">
    <property type="entry name" value="Universal_stress_UspA"/>
</dbReference>
<feature type="transmembrane region" description="Helical" evidence="8">
    <location>
        <begin position="107"/>
        <end position="126"/>
    </location>
</feature>
<dbReference type="PANTHER" id="PTHR32468:SF0">
    <property type="entry name" value="K(+)_H(+) ANTIPORTER 1"/>
    <property type="match status" value="1"/>
</dbReference>
<dbReference type="GO" id="GO:0016020">
    <property type="term" value="C:membrane"/>
    <property type="evidence" value="ECO:0007669"/>
    <property type="project" value="UniProtKB-SubCell"/>
</dbReference>
<protein>
    <submittedName>
        <fullName evidence="11">Cation:proton antiporter</fullName>
    </submittedName>
</protein>
<keyword evidence="2" id="KW-0813">Transport</keyword>
<feature type="transmembrane region" description="Helical" evidence="8">
    <location>
        <begin position="205"/>
        <end position="228"/>
    </location>
</feature>
<gene>
    <name evidence="11" type="ORF">ACFOZ7_09710</name>
</gene>
<feature type="transmembrane region" description="Helical" evidence="8">
    <location>
        <begin position="65"/>
        <end position="87"/>
    </location>
</feature>
<feature type="transmembrane region" description="Helical" evidence="8">
    <location>
        <begin position="263"/>
        <end position="288"/>
    </location>
</feature>
<dbReference type="InterPro" id="IPR038770">
    <property type="entry name" value="Na+/solute_symporter_sf"/>
</dbReference>
<dbReference type="Proteomes" id="UP001595821">
    <property type="component" value="Unassembled WGS sequence"/>
</dbReference>
<keyword evidence="5" id="KW-0406">Ion transport</keyword>
<dbReference type="Gene3D" id="3.40.50.620">
    <property type="entry name" value="HUPs"/>
    <property type="match status" value="2"/>
</dbReference>
<keyword evidence="3 8" id="KW-0812">Transmembrane</keyword>
<feature type="domain" description="Cation/H+ exchanger transmembrane" evidence="10">
    <location>
        <begin position="49"/>
        <end position="441"/>
    </location>
</feature>
<dbReference type="PRINTS" id="PR01438">
    <property type="entry name" value="UNVRSLSTRESS"/>
</dbReference>
<dbReference type="GO" id="GO:0006811">
    <property type="term" value="P:monoatomic ion transport"/>
    <property type="evidence" value="ECO:0007669"/>
    <property type="project" value="UniProtKB-KW"/>
</dbReference>
<evidence type="ECO:0000256" key="1">
    <source>
        <dbReference type="ARBA" id="ARBA00004141"/>
    </source>
</evidence>
<dbReference type="SUPFAM" id="SSF52402">
    <property type="entry name" value="Adenine nucleotide alpha hydrolases-like"/>
    <property type="match status" value="2"/>
</dbReference>
<dbReference type="EMBL" id="JBHSDJ010000029">
    <property type="protein sequence ID" value="MFC4247269.1"/>
    <property type="molecule type" value="Genomic_DNA"/>
</dbReference>
<dbReference type="Pfam" id="PF00582">
    <property type="entry name" value="Usp"/>
    <property type="match status" value="2"/>
</dbReference>
<dbReference type="Pfam" id="PF00999">
    <property type="entry name" value="Na_H_Exchanger"/>
    <property type="match status" value="1"/>
</dbReference>
<dbReference type="Gene3D" id="1.20.1530.20">
    <property type="match status" value="1"/>
</dbReference>
<evidence type="ECO:0000256" key="6">
    <source>
        <dbReference type="ARBA" id="ARBA00023136"/>
    </source>
</evidence>
<evidence type="ECO:0000256" key="3">
    <source>
        <dbReference type="ARBA" id="ARBA00022692"/>
    </source>
</evidence>
<evidence type="ECO:0000256" key="2">
    <source>
        <dbReference type="ARBA" id="ARBA00022448"/>
    </source>
</evidence>
<feature type="transmembrane region" description="Helical" evidence="8">
    <location>
        <begin position="36"/>
        <end position="53"/>
    </location>
</feature>
<feature type="transmembrane region" description="Helical" evidence="8">
    <location>
        <begin position="294"/>
        <end position="311"/>
    </location>
</feature>
<organism evidence="11 12">
    <name type="scientific">Natribaculum luteum</name>
    <dbReference type="NCBI Taxonomy" id="1586232"/>
    <lineage>
        <taxon>Archaea</taxon>
        <taxon>Methanobacteriati</taxon>
        <taxon>Methanobacteriota</taxon>
        <taxon>Stenosarchaea group</taxon>
        <taxon>Halobacteria</taxon>
        <taxon>Halobacteriales</taxon>
        <taxon>Natrialbaceae</taxon>
        <taxon>Natribaculum</taxon>
    </lineage>
</organism>
<evidence type="ECO:0000313" key="11">
    <source>
        <dbReference type="EMBL" id="MFC4247269.1"/>
    </source>
</evidence>
<proteinExistence type="predicted"/>
<sequence length="802" mass="85935">MIPQPSAAVVRPAAIGHASSVLQTADVPEPIATGELLWLFLMLTLLLATARVLGELTKRFGMPAVVGELTAGIVLGPTVIDSVLLVTRTVEWVEGEAVGQQLAAVEVVSWLGLLMLIVLTGLETDLELIVSKARAATLVALASIVAPFAAGFAFAWYLPDRFVATGGSRLEFALFMAVAMSISAIPVIAKILMDMGHVRRDFGQLTLAAGMINDTVGWIMLALVAGLVRTGEVQFAATVGTLLWLVAFLGVGFTVGRRAVRWLFVWIDNTVGGEVAKLTTLMVLTLGVGSFTHALHLEAVLGAFVVGILVGQVDRFDYETEHTLEVVTMGVFAPIFFATAGLRVDLRALADPVVFGVAVGALAIAVVGKFAGSYVGARAAGLSSWEGVTIGAGLNARGAMEIVVATIGLAVDVLTIEMYSIIVMIAIVTSLMAPPMLRWTLPHVTMSASERRRIEREERMRESFVGQIRRILLPTRGGADTQYAARLLGPLVRDAEIELTALYVTEDGRRRGRWIERALERLPGPDPVSREARSGSATDRRTRATNGSSGGGSERDHPPGSSDEEIAAAFEVIERRLELDDGDLRLRKRVRDATGSVAETILDEAAEGYGMLVLGESGRTRDPDEPLFSETVDHVVRDAPCPTMVVSTPGTGEAALESLEANMRRILLPTVGTEYNRHAAEIAFTIARRENAIVEIVHVVAEPRPADRFVEQPDLSKAMAIGEGIVDREAELGREMGTKVLTTVEVGDEPEATIVDLANRDGVDLIVMGSDIRAISQRAFFGHRVERVVEDAPCPVAVISSV</sequence>
<evidence type="ECO:0000256" key="4">
    <source>
        <dbReference type="ARBA" id="ARBA00022989"/>
    </source>
</evidence>
<feature type="region of interest" description="Disordered" evidence="7">
    <location>
        <begin position="523"/>
        <end position="562"/>
    </location>
</feature>
<dbReference type="GeneID" id="71853912"/>
<feature type="transmembrane region" description="Helical" evidence="8">
    <location>
        <begin position="138"/>
        <end position="158"/>
    </location>
</feature>
<keyword evidence="4 8" id="KW-1133">Transmembrane helix</keyword>
<dbReference type="InterPro" id="IPR014729">
    <property type="entry name" value="Rossmann-like_a/b/a_fold"/>
</dbReference>
<evidence type="ECO:0000256" key="5">
    <source>
        <dbReference type="ARBA" id="ARBA00023065"/>
    </source>
</evidence>
<reference evidence="11 12" key="1">
    <citation type="journal article" date="2014" name="Int. J. Syst. Evol. Microbiol.">
        <title>Complete genome sequence of Corynebacterium casei LMG S-19264T (=DSM 44701T), isolated from a smear-ripened cheese.</title>
        <authorList>
            <consortium name="US DOE Joint Genome Institute (JGI-PGF)"/>
            <person name="Walter F."/>
            <person name="Albersmeier A."/>
            <person name="Kalinowski J."/>
            <person name="Ruckert C."/>
        </authorList>
    </citation>
    <scope>NUCLEOTIDE SEQUENCE [LARGE SCALE GENOMIC DNA]</scope>
    <source>
        <strain evidence="11 12">IBRC-M 10912</strain>
    </source>
</reference>
<dbReference type="RefSeq" id="WP_246965895.1">
    <property type="nucleotide sequence ID" value="NZ_CP095397.1"/>
</dbReference>
<feature type="transmembrane region" description="Helical" evidence="8">
    <location>
        <begin position="354"/>
        <end position="377"/>
    </location>
</feature>
<evidence type="ECO:0000259" key="9">
    <source>
        <dbReference type="Pfam" id="PF00582"/>
    </source>
</evidence>
<feature type="compositionally biased region" description="Basic and acidic residues" evidence="7">
    <location>
        <begin position="528"/>
        <end position="542"/>
    </location>
</feature>
<dbReference type="AlphaFoldDB" id="A0ABD5NZV6"/>
<evidence type="ECO:0000259" key="10">
    <source>
        <dbReference type="Pfam" id="PF00999"/>
    </source>
</evidence>
<feature type="transmembrane region" description="Helical" evidence="8">
    <location>
        <begin position="323"/>
        <end position="342"/>
    </location>
</feature>
<evidence type="ECO:0000256" key="8">
    <source>
        <dbReference type="SAM" id="Phobius"/>
    </source>
</evidence>
<dbReference type="InterPro" id="IPR006016">
    <property type="entry name" value="UspA"/>
</dbReference>
<dbReference type="CDD" id="cd00293">
    <property type="entry name" value="USP-like"/>
    <property type="match status" value="2"/>
</dbReference>
<dbReference type="InterPro" id="IPR050794">
    <property type="entry name" value="CPA2_transporter"/>
</dbReference>
<comment type="caution">
    <text evidence="11">The sequence shown here is derived from an EMBL/GenBank/DDBJ whole genome shotgun (WGS) entry which is preliminary data.</text>
</comment>
<feature type="domain" description="UspA" evidence="9">
    <location>
        <begin position="468"/>
        <end position="646"/>
    </location>
</feature>
<feature type="transmembrane region" description="Helical" evidence="8">
    <location>
        <begin position="170"/>
        <end position="193"/>
    </location>
</feature>
<feature type="domain" description="UspA" evidence="9">
    <location>
        <begin position="663"/>
        <end position="799"/>
    </location>
</feature>
<accession>A0ABD5NZV6</accession>
<dbReference type="InterPro" id="IPR006153">
    <property type="entry name" value="Cation/H_exchanger_TM"/>
</dbReference>
<evidence type="ECO:0000256" key="7">
    <source>
        <dbReference type="SAM" id="MobiDB-lite"/>
    </source>
</evidence>
<dbReference type="PANTHER" id="PTHR32468">
    <property type="entry name" value="CATION/H + ANTIPORTER"/>
    <property type="match status" value="1"/>
</dbReference>
<keyword evidence="6 8" id="KW-0472">Membrane</keyword>
<name>A0ABD5NZV6_9EURY</name>